<dbReference type="Pfam" id="PF00106">
    <property type="entry name" value="adh_short"/>
    <property type="match status" value="2"/>
</dbReference>
<dbReference type="AlphaFoldDB" id="A0A9W7XWJ5"/>
<dbReference type="InterPro" id="IPR002347">
    <property type="entry name" value="SDR_fam"/>
</dbReference>
<evidence type="ECO:0000256" key="2">
    <source>
        <dbReference type="ARBA" id="ARBA00022857"/>
    </source>
</evidence>
<dbReference type="GO" id="GO:0005783">
    <property type="term" value="C:endoplasmic reticulum"/>
    <property type="evidence" value="ECO:0007669"/>
    <property type="project" value="TreeGrafter"/>
</dbReference>
<dbReference type="SUPFAM" id="SSF51735">
    <property type="entry name" value="NAD(P)-binding Rossmann-fold domains"/>
    <property type="match status" value="2"/>
</dbReference>
<comment type="similarity">
    <text evidence="1">Belongs to the short-chain dehydrogenases/reductases (SDR) family.</text>
</comment>
<sequence>MTSDIYSGRVPNFKRVVLITGCSSGGIGHYLALEFAQRGCKVYASARNTDKLDIPSLSRHGIETVELDVTRSDSVDAAVDKVIKEAGCIDILVNNAGQICVGPVVEVPISRVQQVFDVNVAAVARMCQAVAPHMMDRRKGTIVNIGSVSGYLTTPWVGYYGATKAAIHAMSDALRLELEPFNISVTVVAPGSVRSHLVDAHSSGQILADDSRYLIAIDAVKERAELSQKANPMPTDKFARVVVPQLLVARPRAYITYGGNAMSAFIAYFLPTFIRDAFLRARFGINKMKTEMGSSLTVEGECPVSHRRGGQCPVGRGAAQNAGSGSIIASLMTRCPVTNPTVWTVAIGAIEFASHGCLVYASARDKSKLDPSLSACNIEGIELDVTDEDSVQSAVSKIVAHTGRIDVLVNNAGQGCVGPAVEVESIRVQQVMDVNFTGPARMCRAVAPYMMDRRQGTIVNVGSVGGYAATPWVGYYAASKAALHALSDSMRVELAPFNVRVVVVAPGSIRSNLISAQASQDLISDNSRYAKALGAIRAKSEYGRELPQTPAGEFARTVVPRVLARRPPAYLSCGKYAKLTWLMYFVPPAVRDPVFGRKFGVAQLKRDLDHQ</sequence>
<dbReference type="GO" id="GO:0016491">
    <property type="term" value="F:oxidoreductase activity"/>
    <property type="evidence" value="ECO:0007669"/>
    <property type="project" value="UniProtKB-KW"/>
</dbReference>
<evidence type="ECO:0008006" key="6">
    <source>
        <dbReference type="Google" id="ProtNLM"/>
    </source>
</evidence>
<evidence type="ECO:0000313" key="4">
    <source>
        <dbReference type="EMBL" id="KAJ1722281.1"/>
    </source>
</evidence>
<reference evidence="4" key="1">
    <citation type="submission" date="2022-07" db="EMBL/GenBank/DDBJ databases">
        <title>Phylogenomic reconstructions and comparative analyses of Kickxellomycotina fungi.</title>
        <authorList>
            <person name="Reynolds N.K."/>
            <person name="Stajich J.E."/>
            <person name="Barry K."/>
            <person name="Grigoriev I.V."/>
            <person name="Crous P."/>
            <person name="Smith M.E."/>
        </authorList>
    </citation>
    <scope>NUCLEOTIDE SEQUENCE</scope>
    <source>
        <strain evidence="4">NBRC 32514</strain>
    </source>
</reference>
<dbReference type="PRINTS" id="PR00081">
    <property type="entry name" value="GDHRDH"/>
</dbReference>
<dbReference type="InterPro" id="IPR036291">
    <property type="entry name" value="NAD(P)-bd_dom_sf"/>
</dbReference>
<protein>
    <recommendedName>
        <fullName evidence="6">NAD(P)-binding protein</fullName>
    </recommendedName>
</protein>
<dbReference type="PANTHER" id="PTHR44169">
    <property type="entry name" value="NADPH-DEPENDENT 1-ACYLDIHYDROXYACETONE PHOSPHATE REDUCTASE"/>
    <property type="match status" value="1"/>
</dbReference>
<dbReference type="InterPro" id="IPR020904">
    <property type="entry name" value="Sc_DH/Rdtase_CS"/>
</dbReference>
<dbReference type="EMBL" id="JANBOJ010000120">
    <property type="protein sequence ID" value="KAJ1722281.1"/>
    <property type="molecule type" value="Genomic_DNA"/>
</dbReference>
<dbReference type="Proteomes" id="UP001149813">
    <property type="component" value="Unassembled WGS sequence"/>
</dbReference>
<dbReference type="PRINTS" id="PR00080">
    <property type="entry name" value="SDRFAMILY"/>
</dbReference>
<organism evidence="4 5">
    <name type="scientific">Coemansia erecta</name>
    <dbReference type="NCBI Taxonomy" id="147472"/>
    <lineage>
        <taxon>Eukaryota</taxon>
        <taxon>Fungi</taxon>
        <taxon>Fungi incertae sedis</taxon>
        <taxon>Zoopagomycota</taxon>
        <taxon>Kickxellomycotina</taxon>
        <taxon>Kickxellomycetes</taxon>
        <taxon>Kickxellales</taxon>
        <taxon>Kickxellaceae</taxon>
        <taxon>Coemansia</taxon>
    </lineage>
</organism>
<evidence type="ECO:0000256" key="3">
    <source>
        <dbReference type="ARBA" id="ARBA00023002"/>
    </source>
</evidence>
<accession>A0A9W7XWJ5</accession>
<dbReference type="OrthoDB" id="2102561at2759"/>
<evidence type="ECO:0000256" key="1">
    <source>
        <dbReference type="ARBA" id="ARBA00006484"/>
    </source>
</evidence>
<dbReference type="PROSITE" id="PS00061">
    <property type="entry name" value="ADH_SHORT"/>
    <property type="match status" value="2"/>
</dbReference>
<name>A0A9W7XWJ5_9FUNG</name>
<dbReference type="PANTHER" id="PTHR44169:SF6">
    <property type="entry name" value="NADPH-DEPENDENT 1-ACYLDIHYDROXYACETONE PHOSPHATE REDUCTASE"/>
    <property type="match status" value="1"/>
</dbReference>
<comment type="caution">
    <text evidence="4">The sequence shown here is derived from an EMBL/GenBank/DDBJ whole genome shotgun (WGS) entry which is preliminary data.</text>
</comment>
<keyword evidence="2" id="KW-0521">NADP</keyword>
<dbReference type="Gene3D" id="3.40.50.720">
    <property type="entry name" value="NAD(P)-binding Rossmann-like Domain"/>
    <property type="match status" value="2"/>
</dbReference>
<keyword evidence="5" id="KW-1185">Reference proteome</keyword>
<proteinExistence type="inferred from homology"/>
<gene>
    <name evidence="4" type="ORF">LPJ53_003294</name>
</gene>
<dbReference type="CDD" id="cd05374">
    <property type="entry name" value="17beta-HSD-like_SDR_c"/>
    <property type="match status" value="2"/>
</dbReference>
<dbReference type="FunFam" id="3.40.50.720:FF:000261">
    <property type="entry name" value="NADPH-dependent 1-acyldihydroxyacetone phosphate reductase"/>
    <property type="match status" value="1"/>
</dbReference>
<keyword evidence="3" id="KW-0560">Oxidoreductase</keyword>
<dbReference type="FunFam" id="3.40.50.720:FF:000084">
    <property type="entry name" value="Short-chain dehydrogenase reductase"/>
    <property type="match status" value="1"/>
</dbReference>
<evidence type="ECO:0000313" key="5">
    <source>
        <dbReference type="Proteomes" id="UP001149813"/>
    </source>
</evidence>